<dbReference type="GO" id="GO:0016491">
    <property type="term" value="F:oxidoreductase activity"/>
    <property type="evidence" value="ECO:0007669"/>
    <property type="project" value="UniProtKB-KW"/>
</dbReference>
<reference evidence="3" key="1">
    <citation type="journal article" date="2019" name="Int. J. Syst. Evol. Microbiol.">
        <title>The Global Catalogue of Microorganisms (GCM) 10K type strain sequencing project: providing services to taxonomists for standard genome sequencing and annotation.</title>
        <authorList>
            <consortium name="The Broad Institute Genomics Platform"/>
            <consortium name="The Broad Institute Genome Sequencing Center for Infectious Disease"/>
            <person name="Wu L."/>
            <person name="Ma J."/>
        </authorList>
    </citation>
    <scope>NUCLEOTIDE SEQUENCE [LARGE SCALE GENOMIC DNA]</scope>
    <source>
        <strain evidence="3">CCUG 49018</strain>
    </source>
</reference>
<dbReference type="Gene3D" id="3.50.50.60">
    <property type="entry name" value="FAD/NAD(P)-binding domain"/>
    <property type="match status" value="1"/>
</dbReference>
<comment type="caution">
    <text evidence="2">The sequence shown here is derived from an EMBL/GenBank/DDBJ whole genome shotgun (WGS) entry which is preliminary data.</text>
</comment>
<proteinExistence type="predicted"/>
<dbReference type="PANTHER" id="PTHR42685">
    <property type="entry name" value="GERANYLGERANYL DIPHOSPHATE REDUCTASE"/>
    <property type="match status" value="1"/>
</dbReference>
<accession>A0ABW3VCL1</accession>
<dbReference type="PANTHER" id="PTHR42685:SF22">
    <property type="entry name" value="CONDITIONED MEDIUM FACTOR RECEPTOR 1"/>
    <property type="match status" value="1"/>
</dbReference>
<protein>
    <submittedName>
        <fullName evidence="2">NAD(P)/FAD-dependent oxidoreductase</fullName>
        <ecNumber evidence="2">1.-.-.-</ecNumber>
    </submittedName>
</protein>
<dbReference type="RefSeq" id="WP_346093491.1">
    <property type="nucleotide sequence ID" value="NZ_BAABKS010000080.1"/>
</dbReference>
<gene>
    <name evidence="2" type="ORF">ACFQ34_00495</name>
</gene>
<organism evidence="2 3">
    <name type="scientific">Pseudonocardia benzenivorans</name>
    <dbReference type="NCBI Taxonomy" id="228005"/>
    <lineage>
        <taxon>Bacteria</taxon>
        <taxon>Bacillati</taxon>
        <taxon>Actinomycetota</taxon>
        <taxon>Actinomycetes</taxon>
        <taxon>Pseudonocardiales</taxon>
        <taxon>Pseudonocardiaceae</taxon>
        <taxon>Pseudonocardia</taxon>
    </lineage>
</organism>
<evidence type="ECO:0000313" key="3">
    <source>
        <dbReference type="Proteomes" id="UP001597182"/>
    </source>
</evidence>
<dbReference type="InterPro" id="IPR002938">
    <property type="entry name" value="FAD-bd"/>
</dbReference>
<dbReference type="Proteomes" id="UP001597182">
    <property type="component" value="Unassembled WGS sequence"/>
</dbReference>
<name>A0ABW3VCL1_9PSEU</name>
<keyword evidence="2" id="KW-0560">Oxidoreductase</keyword>
<sequence length="406" mass="43647">MVGTRVAGASTALLLARRGLSVLALDRARFPSDTVSTHQVQVPGGARLHRWGLLERLRAAGTPPARTVRFDAGPVVLQGRLPEVDGVDAVHSPRRTLLDAMLVDAAREAGAQVRERFRVEELVVDDDRVVGVRGRDPHGRRVTETAPIVVGADGRRSLVSRAVGSRLRHDVPPLTVASYTYWSGVPLTGGEVYSRPARAIGAWPTDDGLVMTYVAAPAAELGAFRADPGRALLRVLDDCGDLGERVRAGRREHPVVVTPDVPNRVHVPYGPGWALVGDAGLVMDPITGMGIADALRDAELLADAITVGLGGSVGLDVALRRYAHRHDAAAMPIWRHTTELARLTFRPEQDVLFRAIAERPGATEQFLAVLTGAALPDTIFGPRGLVRLLGVRGMVDLARTRRRRTA</sequence>
<evidence type="ECO:0000259" key="1">
    <source>
        <dbReference type="Pfam" id="PF01494"/>
    </source>
</evidence>
<dbReference type="EC" id="1.-.-.-" evidence="2"/>
<keyword evidence="3" id="KW-1185">Reference proteome</keyword>
<feature type="domain" description="FAD-binding" evidence="1">
    <location>
        <begin position="2"/>
        <end position="167"/>
    </location>
</feature>
<evidence type="ECO:0000313" key="2">
    <source>
        <dbReference type="EMBL" id="MFD1231754.1"/>
    </source>
</evidence>
<dbReference type="InterPro" id="IPR036188">
    <property type="entry name" value="FAD/NAD-bd_sf"/>
</dbReference>
<dbReference type="SUPFAM" id="SSF51905">
    <property type="entry name" value="FAD/NAD(P)-binding domain"/>
    <property type="match status" value="1"/>
</dbReference>
<dbReference type="InterPro" id="IPR050407">
    <property type="entry name" value="Geranylgeranyl_reductase"/>
</dbReference>
<dbReference type="Pfam" id="PF01494">
    <property type="entry name" value="FAD_binding_3"/>
    <property type="match status" value="1"/>
</dbReference>
<dbReference type="EMBL" id="JBHTMB010000006">
    <property type="protein sequence ID" value="MFD1231754.1"/>
    <property type="molecule type" value="Genomic_DNA"/>
</dbReference>